<dbReference type="AlphaFoldDB" id="A0A328UE77"/>
<evidence type="ECO:0000256" key="3">
    <source>
        <dbReference type="ARBA" id="ARBA00022741"/>
    </source>
</evidence>
<dbReference type="Pfam" id="PF00749">
    <property type="entry name" value="tRNA-synt_1c"/>
    <property type="match status" value="1"/>
</dbReference>
<dbReference type="PANTHER" id="PTHR43311">
    <property type="entry name" value="GLUTAMATE--TRNA LIGASE"/>
    <property type="match status" value="1"/>
</dbReference>
<dbReference type="GO" id="GO:0006424">
    <property type="term" value="P:glutamyl-tRNA aminoacylation"/>
    <property type="evidence" value="ECO:0007669"/>
    <property type="project" value="TreeGrafter"/>
</dbReference>
<evidence type="ECO:0000256" key="1">
    <source>
        <dbReference type="ARBA" id="ARBA00022598"/>
    </source>
</evidence>
<reference evidence="9 10" key="1">
    <citation type="submission" date="2018-06" db="EMBL/GenBank/DDBJ databases">
        <title>Noncontiguous genome sequence of Ruminococcaceae bacterium ASD2818.</title>
        <authorList>
            <person name="Chaplin A.V."/>
            <person name="Sokolova S.R."/>
            <person name="Kochetkova T.O."/>
            <person name="Goltsov A.Y."/>
            <person name="Trofimov D.Y."/>
            <person name="Efimov B.A."/>
        </authorList>
    </citation>
    <scope>NUCLEOTIDE SEQUENCE [LARGE SCALE GENOMIC DNA]</scope>
    <source>
        <strain evidence="9 10">ASD2818</strain>
    </source>
</reference>
<comment type="caution">
    <text evidence="9">The sequence shown here is derived from an EMBL/GenBank/DDBJ whole genome shotgun (WGS) entry which is preliminary data.</text>
</comment>
<accession>A0A328UE77</accession>
<proteinExistence type="inferred from homology"/>
<keyword evidence="4" id="KW-0862">Zinc</keyword>
<dbReference type="NCBIfam" id="NF004315">
    <property type="entry name" value="PRK05710.1-4"/>
    <property type="match status" value="1"/>
</dbReference>
<feature type="domain" description="Glutamyl/glutaminyl-tRNA synthetase class Ib catalytic" evidence="8">
    <location>
        <begin position="1"/>
        <end position="289"/>
    </location>
</feature>
<keyword evidence="10" id="KW-1185">Reference proteome</keyword>
<dbReference type="InterPro" id="IPR049940">
    <property type="entry name" value="GluQ/Sye"/>
</dbReference>
<keyword evidence="7" id="KW-0648">Protein biosynthesis</keyword>
<keyword evidence="3 7" id="KW-0547">Nucleotide-binding</keyword>
<evidence type="ECO:0000259" key="8">
    <source>
        <dbReference type="Pfam" id="PF00749"/>
    </source>
</evidence>
<dbReference type="GO" id="GO:0005829">
    <property type="term" value="C:cytosol"/>
    <property type="evidence" value="ECO:0007669"/>
    <property type="project" value="TreeGrafter"/>
</dbReference>
<evidence type="ECO:0000256" key="7">
    <source>
        <dbReference type="RuleBase" id="RU363037"/>
    </source>
</evidence>
<dbReference type="SUPFAM" id="SSF52374">
    <property type="entry name" value="Nucleotidylyl transferase"/>
    <property type="match status" value="1"/>
</dbReference>
<organism evidence="9 10">
    <name type="scientific">Hydrogeniiclostridium mannosilyticum</name>
    <dbReference type="NCBI Taxonomy" id="2764322"/>
    <lineage>
        <taxon>Bacteria</taxon>
        <taxon>Bacillati</taxon>
        <taxon>Bacillota</taxon>
        <taxon>Clostridia</taxon>
        <taxon>Eubacteriales</taxon>
        <taxon>Acutalibacteraceae</taxon>
        <taxon>Hydrogeniiclostridium</taxon>
    </lineage>
</organism>
<dbReference type="InterPro" id="IPR020058">
    <property type="entry name" value="Glu/Gln-tRNA-synth_Ib_cat-dom"/>
</dbReference>
<dbReference type="EMBL" id="QLYR01000004">
    <property type="protein sequence ID" value="RAQ28833.1"/>
    <property type="molecule type" value="Genomic_DNA"/>
</dbReference>
<gene>
    <name evidence="9" type="ORF">DPQ25_08130</name>
</gene>
<sequence>MHLGNVFCALLAWLSVRAQGGTLVLRIEDLDPGRCKPAYTAQLEDDLRWLGLDWDEGDGVGGPDGPYRQSLRTPVYADCLEALSKRTQVYACYCKRSELHAAQAPHASDGTPVYSGRCRALSPRERAEQAQRRAPSLRLRVPEPGQDRVAFTDGHLGPYAENLARDCGDFIIRRSDGVYAYQFAVVADDAAMGITEVVRGRDLLSSTPRQLYLYRLLGKPAPRFYHIPLLVTAEGRRLSKRDRGMDLGYLRQRGWHPEEILGRLAQLGGLLPSEEAISAYELARLFDWSKIPVENIVVPEDFLNGFR</sequence>
<evidence type="ECO:0000256" key="2">
    <source>
        <dbReference type="ARBA" id="ARBA00022723"/>
    </source>
</evidence>
<dbReference type="InterPro" id="IPR000924">
    <property type="entry name" value="Glu/Gln-tRNA-synth"/>
</dbReference>
<keyword evidence="5 7" id="KW-0067">ATP-binding</keyword>
<keyword evidence="2" id="KW-0479">Metal-binding</keyword>
<keyword evidence="6 7" id="KW-0030">Aminoacyl-tRNA synthetase</keyword>
<evidence type="ECO:0000256" key="6">
    <source>
        <dbReference type="ARBA" id="ARBA00023146"/>
    </source>
</evidence>
<name>A0A328UE77_9FIRM</name>
<comment type="similarity">
    <text evidence="7">Belongs to the class-I aminoacyl-tRNA synthetase family.</text>
</comment>
<evidence type="ECO:0000313" key="10">
    <source>
        <dbReference type="Proteomes" id="UP000249377"/>
    </source>
</evidence>
<dbReference type="GO" id="GO:0004818">
    <property type="term" value="F:glutamate-tRNA ligase activity"/>
    <property type="evidence" value="ECO:0007669"/>
    <property type="project" value="TreeGrafter"/>
</dbReference>
<dbReference type="Proteomes" id="UP000249377">
    <property type="component" value="Unassembled WGS sequence"/>
</dbReference>
<keyword evidence="1 7" id="KW-0436">Ligase</keyword>
<evidence type="ECO:0000313" key="9">
    <source>
        <dbReference type="EMBL" id="RAQ28833.1"/>
    </source>
</evidence>
<dbReference type="PANTHER" id="PTHR43311:SF1">
    <property type="entry name" value="GLUTAMYL-Q TRNA(ASP) SYNTHETASE"/>
    <property type="match status" value="1"/>
</dbReference>
<evidence type="ECO:0000256" key="4">
    <source>
        <dbReference type="ARBA" id="ARBA00022833"/>
    </source>
</evidence>
<dbReference type="InterPro" id="IPR014729">
    <property type="entry name" value="Rossmann-like_a/b/a_fold"/>
</dbReference>
<evidence type="ECO:0000256" key="5">
    <source>
        <dbReference type="ARBA" id="ARBA00022840"/>
    </source>
</evidence>
<dbReference type="PRINTS" id="PR00987">
    <property type="entry name" value="TRNASYNTHGLU"/>
</dbReference>
<dbReference type="Gene3D" id="3.40.50.620">
    <property type="entry name" value="HUPs"/>
    <property type="match status" value="1"/>
</dbReference>
<dbReference type="GO" id="GO:0005524">
    <property type="term" value="F:ATP binding"/>
    <property type="evidence" value="ECO:0007669"/>
    <property type="project" value="UniProtKB-KW"/>
</dbReference>
<protein>
    <submittedName>
        <fullName evidence="9">tRNA glutamyl-Q(34) synthetase GluQRS</fullName>
    </submittedName>
</protein>